<dbReference type="EMBL" id="CP000096">
    <property type="protein sequence ID" value="ABB24419.1"/>
    <property type="molecule type" value="Genomic_DNA"/>
</dbReference>
<keyword evidence="4 8" id="KW-0808">Transferase</keyword>
<accession>Q3B2L2</accession>
<reference evidence="11" key="1">
    <citation type="submission" date="2005-08" db="EMBL/GenBank/DDBJ databases">
        <title>Complete sequence of Pelodictyon luteolum DSM 273.</title>
        <authorList>
            <consortium name="US DOE Joint Genome Institute"/>
            <person name="Copeland A."/>
            <person name="Lucas S."/>
            <person name="Lapidus A."/>
            <person name="Barry K."/>
            <person name="Detter J.C."/>
            <person name="Glavina T."/>
            <person name="Hammon N."/>
            <person name="Israni S."/>
            <person name="Pitluck S."/>
            <person name="Bryant D."/>
            <person name="Schmutz J."/>
            <person name="Larimer F."/>
            <person name="Land M."/>
            <person name="Kyrpides N."/>
            <person name="Ivanova N."/>
            <person name="Richardson P."/>
        </authorList>
    </citation>
    <scope>NUCLEOTIDE SEQUENCE [LARGE SCALE GENOMIC DNA]</scope>
    <source>
        <strain evidence="11">DSM 273 / BCRC 81028 / 2530</strain>
    </source>
</reference>
<evidence type="ECO:0000256" key="1">
    <source>
        <dbReference type="ARBA" id="ARBA00002834"/>
    </source>
</evidence>
<evidence type="ECO:0000259" key="9">
    <source>
        <dbReference type="Pfam" id="PF05690"/>
    </source>
</evidence>
<feature type="binding site" evidence="8">
    <location>
        <position position="175"/>
    </location>
    <ligand>
        <name>1-deoxy-D-xylulose 5-phosphate</name>
        <dbReference type="ChEBI" id="CHEBI:57792"/>
    </ligand>
</feature>
<dbReference type="Pfam" id="PF05690">
    <property type="entry name" value="ThiG"/>
    <property type="match status" value="1"/>
</dbReference>
<dbReference type="InterPro" id="IPR033983">
    <property type="entry name" value="Thiazole_synthase_ThiG"/>
</dbReference>
<dbReference type="GO" id="GO:0005737">
    <property type="term" value="C:cytoplasm"/>
    <property type="evidence" value="ECO:0007669"/>
    <property type="project" value="UniProtKB-SubCell"/>
</dbReference>
<keyword evidence="5 8" id="KW-0784">Thiamine biosynthesis</keyword>
<dbReference type="InterPro" id="IPR008867">
    <property type="entry name" value="ThiG"/>
</dbReference>
<dbReference type="HOGENOM" id="CLU_062233_1_0_10"/>
<comment type="catalytic activity">
    <reaction evidence="7 8">
        <text>[ThiS sulfur-carrier protein]-C-terminal-Gly-aminoethanethioate + 2-iminoacetate + 1-deoxy-D-xylulose 5-phosphate = [ThiS sulfur-carrier protein]-C-terminal Gly-Gly + 2-[(2R,5Z)-2-carboxy-4-methylthiazol-5(2H)-ylidene]ethyl phosphate + 2 H2O + H(+)</text>
        <dbReference type="Rhea" id="RHEA:26297"/>
        <dbReference type="Rhea" id="RHEA-COMP:12909"/>
        <dbReference type="Rhea" id="RHEA-COMP:19908"/>
        <dbReference type="ChEBI" id="CHEBI:15377"/>
        <dbReference type="ChEBI" id="CHEBI:15378"/>
        <dbReference type="ChEBI" id="CHEBI:57792"/>
        <dbReference type="ChEBI" id="CHEBI:62899"/>
        <dbReference type="ChEBI" id="CHEBI:77846"/>
        <dbReference type="ChEBI" id="CHEBI:90778"/>
        <dbReference type="ChEBI" id="CHEBI:232372"/>
        <dbReference type="EC" id="2.8.1.10"/>
    </reaction>
</comment>
<feature type="binding site" evidence="8">
    <location>
        <begin position="223"/>
        <end position="224"/>
    </location>
    <ligand>
        <name>1-deoxy-D-xylulose 5-phosphate</name>
        <dbReference type="ChEBI" id="CHEBI:57792"/>
    </ligand>
</feature>
<evidence type="ECO:0000313" key="11">
    <source>
        <dbReference type="Proteomes" id="UP000002709"/>
    </source>
</evidence>
<dbReference type="UniPathway" id="UPA00060"/>
<feature type="active site" description="Schiff-base intermediate with DXP" evidence="8">
    <location>
        <position position="114"/>
    </location>
</feature>
<name>Q3B2L2_CHLL3</name>
<evidence type="ECO:0000256" key="3">
    <source>
        <dbReference type="ARBA" id="ARBA00011960"/>
    </source>
</evidence>
<comment type="function">
    <text evidence="1 8">Catalyzes the rearrangement of 1-deoxy-D-xylulose 5-phosphate (DXP) to produce the thiazole phosphate moiety of thiamine. Sulfur is provided by the thiocarboxylate moiety of the carrier protein ThiS. In vitro, sulfur can be provided by H(2)S.</text>
</comment>
<dbReference type="eggNOG" id="COG2022">
    <property type="taxonomic scope" value="Bacteria"/>
</dbReference>
<protein>
    <recommendedName>
        <fullName evidence="3 8">Thiazole synthase</fullName>
        <ecNumber evidence="3 8">2.8.1.10</ecNumber>
    </recommendedName>
</protein>
<keyword evidence="11" id="KW-1185">Reference proteome</keyword>
<evidence type="ECO:0000256" key="6">
    <source>
        <dbReference type="ARBA" id="ARBA00023270"/>
    </source>
</evidence>
<gene>
    <name evidence="8" type="primary">thiG</name>
    <name evidence="10" type="ordered locus">Plut_1565</name>
</gene>
<keyword evidence="6 8" id="KW-0704">Schiff base</keyword>
<evidence type="ECO:0000256" key="5">
    <source>
        <dbReference type="ARBA" id="ARBA00022977"/>
    </source>
</evidence>
<keyword evidence="8" id="KW-0963">Cytoplasm</keyword>
<dbReference type="HAMAP" id="MF_00443">
    <property type="entry name" value="ThiG"/>
    <property type="match status" value="1"/>
</dbReference>
<dbReference type="STRING" id="319225.Plut_1565"/>
<dbReference type="EC" id="2.8.1.10" evidence="3 8"/>
<dbReference type="PANTHER" id="PTHR34266">
    <property type="entry name" value="THIAZOLE SYNTHASE"/>
    <property type="match status" value="1"/>
</dbReference>
<comment type="pathway">
    <text evidence="2 8">Cofactor biosynthesis; thiamine diphosphate biosynthesis.</text>
</comment>
<dbReference type="SUPFAM" id="SSF110399">
    <property type="entry name" value="ThiG-like"/>
    <property type="match status" value="1"/>
</dbReference>
<dbReference type="GO" id="GO:1990107">
    <property type="term" value="F:thiazole synthase activity"/>
    <property type="evidence" value="ECO:0007669"/>
    <property type="project" value="UniProtKB-EC"/>
</dbReference>
<organism evidence="10 11">
    <name type="scientific">Chlorobium luteolum (strain DSM 273 / BCRC 81028 / 2530)</name>
    <name type="common">Pelodictyon luteolum</name>
    <dbReference type="NCBI Taxonomy" id="319225"/>
    <lineage>
        <taxon>Bacteria</taxon>
        <taxon>Pseudomonadati</taxon>
        <taxon>Chlorobiota</taxon>
        <taxon>Chlorobiia</taxon>
        <taxon>Chlorobiales</taxon>
        <taxon>Chlorobiaceae</taxon>
        <taxon>Chlorobium/Pelodictyon group</taxon>
        <taxon>Pelodictyon</taxon>
    </lineage>
</organism>
<dbReference type="CDD" id="cd04728">
    <property type="entry name" value="ThiG"/>
    <property type="match status" value="1"/>
</dbReference>
<dbReference type="Gene3D" id="3.20.20.70">
    <property type="entry name" value="Aldolase class I"/>
    <property type="match status" value="1"/>
</dbReference>
<dbReference type="KEGG" id="plt:Plut_1565"/>
<evidence type="ECO:0000256" key="7">
    <source>
        <dbReference type="ARBA" id="ARBA00049897"/>
    </source>
</evidence>
<comment type="subcellular location">
    <subcellularLocation>
        <location evidence="8">Cytoplasm</location>
    </subcellularLocation>
</comment>
<dbReference type="InterPro" id="IPR013785">
    <property type="entry name" value="Aldolase_TIM"/>
</dbReference>
<comment type="subunit">
    <text evidence="8">Homotetramer. Forms heterodimers with either ThiH or ThiS.</text>
</comment>
<dbReference type="Proteomes" id="UP000002709">
    <property type="component" value="Chromosome"/>
</dbReference>
<feature type="binding site" evidence="8">
    <location>
        <begin position="201"/>
        <end position="202"/>
    </location>
    <ligand>
        <name>1-deoxy-D-xylulose 5-phosphate</name>
        <dbReference type="ChEBI" id="CHEBI:57792"/>
    </ligand>
</feature>
<dbReference type="GO" id="GO:0009229">
    <property type="term" value="P:thiamine diphosphate biosynthetic process"/>
    <property type="evidence" value="ECO:0007669"/>
    <property type="project" value="UniProtKB-UniRule"/>
</dbReference>
<proteinExistence type="inferred from homology"/>
<dbReference type="PANTHER" id="PTHR34266:SF2">
    <property type="entry name" value="THIAZOLE SYNTHASE"/>
    <property type="match status" value="1"/>
</dbReference>
<dbReference type="AlphaFoldDB" id="Q3B2L2"/>
<feature type="domain" description="Thiazole synthase ThiG" evidence="9">
    <location>
        <begin position="22"/>
        <end position="266"/>
    </location>
</feature>
<sequence>MRVSKNETAVMDVLDVMDALHIGSHTFNSRLILGTGKFSSTDVMLRAVRASKAELVTVALRRFNREQLEDDLFGPLSQLEGITLMPNTSGASTAAEAVKAAHISRELSGSPFIKVEIHPNPQHLMPDPIETFEAAKILASEGFLVMPYISADPVLAKRLEEVGCASVMPLGAAIGSGRGLSTAGMLEIIIRESAIPVIVDAGLRAPSEAARAMEMGCSAVLVNSAIAAAENPEEMAAAFRDGTSAGRRAYRAGLMTESGDAVPTSPLTSFLGERR</sequence>
<evidence type="ECO:0000256" key="8">
    <source>
        <dbReference type="HAMAP-Rule" id="MF_00443"/>
    </source>
</evidence>
<evidence type="ECO:0000256" key="4">
    <source>
        <dbReference type="ARBA" id="ARBA00022679"/>
    </source>
</evidence>
<comment type="similarity">
    <text evidence="8">Belongs to the ThiG family.</text>
</comment>
<evidence type="ECO:0000313" key="10">
    <source>
        <dbReference type="EMBL" id="ABB24419.1"/>
    </source>
</evidence>
<evidence type="ECO:0000256" key="2">
    <source>
        <dbReference type="ARBA" id="ARBA00004948"/>
    </source>
</evidence>